<sequence length="433" mass="48997">MSGVKYRGDTKNGDGISNTIDELYKLSFRKLSSTTTTSNDESVGRIKSGSSSSSGSGGNGVIPSSYIYHRNIILRVALITRVFLWIYAFAVSQLLSPFDSSAQLNAVSPNTPNQVIGQQVLQLTNHNNTLIDSTIKRLFVKWDSIYYIRIAEYGYEFEQYHAFFPLYPMTLRYLANVNYLDYIILSGFIISNISFILSCIQLLKLGNILFNNQKISFVATLLYCVNPANIFMCALYTESIFNLFVFSGLYYLYGGRYYLNPSRMLGLDAIPTRRNVLCSTIGALLFGCATATRSNGILLCGFIVYYHNATMFTSLFRRIFIILNTLTQKRRSSPVLTHSTSFGKLADVSFDLSDFLLRLTLSVVQSMIIIIPYILFQYYGYQRYCSNENNIGDNSTKFANAVRSSLGTTHCLLRYFYARPSDHPILYTFTTAY</sequence>
<keyword evidence="10 11" id="KW-0472">Membrane</keyword>
<keyword evidence="8 11" id="KW-0256">Endoplasmic reticulum</keyword>
<evidence type="ECO:0000256" key="9">
    <source>
        <dbReference type="ARBA" id="ARBA00022989"/>
    </source>
</evidence>
<comment type="function">
    <text evidence="11">Mannosyltransferase involved in glycosylphosphatidylinositol-anchor biosynthesis.</text>
</comment>
<evidence type="ECO:0000256" key="12">
    <source>
        <dbReference type="SAM" id="MobiDB-lite"/>
    </source>
</evidence>
<dbReference type="Proteomes" id="UP000001396">
    <property type="component" value="Unassembled WGS sequence"/>
</dbReference>
<dbReference type="PANTHER" id="PTHR12468">
    <property type="entry name" value="GPI MANNOSYLTRANSFERASE 2"/>
    <property type="match status" value="1"/>
</dbReference>
<evidence type="ECO:0000256" key="6">
    <source>
        <dbReference type="ARBA" id="ARBA00022679"/>
    </source>
</evidence>
<dbReference type="GO" id="GO:0000009">
    <property type="term" value="F:alpha-1,6-mannosyltransferase activity"/>
    <property type="evidence" value="ECO:0007669"/>
    <property type="project" value="InterPro"/>
</dbReference>
<comment type="pathway">
    <text evidence="2 11">Glycolipid biosynthesis; glycosylphosphatidylinositol-anchor biosynthesis.</text>
</comment>
<gene>
    <name evidence="13" type="primary">pigV</name>
    <name evidence="13" type="ORF">PPL_10001</name>
</gene>
<dbReference type="EMBL" id="ADBJ01000047">
    <property type="protein sequence ID" value="EFA76240.1"/>
    <property type="molecule type" value="Genomic_DNA"/>
</dbReference>
<evidence type="ECO:0000256" key="4">
    <source>
        <dbReference type="ARBA" id="ARBA00022502"/>
    </source>
</evidence>
<evidence type="ECO:0000256" key="2">
    <source>
        <dbReference type="ARBA" id="ARBA00004687"/>
    </source>
</evidence>
<dbReference type="AlphaFoldDB" id="D3BPV7"/>
<evidence type="ECO:0000256" key="8">
    <source>
        <dbReference type="ARBA" id="ARBA00022824"/>
    </source>
</evidence>
<dbReference type="RefSeq" id="XP_020428373.1">
    <property type="nucleotide sequence ID" value="XM_020580788.1"/>
</dbReference>
<protein>
    <recommendedName>
        <fullName evidence="11">GPI mannosyltransferase 2</fullName>
        <ecNumber evidence="11">2.4.1.-</ecNumber>
    </recommendedName>
</protein>
<feature type="transmembrane region" description="Helical" evidence="11">
    <location>
        <begin position="243"/>
        <end position="259"/>
    </location>
</feature>
<comment type="caution">
    <text evidence="11">Lacks conserved residue(s) required for the propagation of feature annotation.</text>
</comment>
<evidence type="ECO:0000256" key="11">
    <source>
        <dbReference type="RuleBase" id="RU363112"/>
    </source>
</evidence>
<comment type="subcellular location">
    <subcellularLocation>
        <location evidence="1 11">Endoplasmic reticulum membrane</location>
        <topology evidence="1 11">Multi-pass membrane protein</topology>
    </subcellularLocation>
</comment>
<evidence type="ECO:0000256" key="1">
    <source>
        <dbReference type="ARBA" id="ARBA00004477"/>
    </source>
</evidence>
<evidence type="ECO:0000256" key="7">
    <source>
        <dbReference type="ARBA" id="ARBA00022692"/>
    </source>
</evidence>
<feature type="transmembrane region" description="Helical" evidence="11">
    <location>
        <begin position="182"/>
        <end position="203"/>
    </location>
</feature>
<keyword evidence="9 11" id="KW-1133">Transmembrane helix</keyword>
<feature type="compositionally biased region" description="Low complexity" evidence="12">
    <location>
        <begin position="45"/>
        <end position="54"/>
    </location>
</feature>
<accession>D3BPV7</accession>
<dbReference type="GeneID" id="31365473"/>
<comment type="caution">
    <text evidence="13">The sequence shown here is derived from an EMBL/GenBank/DDBJ whole genome shotgun (WGS) entry which is preliminary data.</text>
</comment>
<dbReference type="InterPro" id="IPR007315">
    <property type="entry name" value="PIG-V/Gpi18"/>
</dbReference>
<dbReference type="Pfam" id="PF04188">
    <property type="entry name" value="Mannosyl_trans2"/>
    <property type="match status" value="1"/>
</dbReference>
<dbReference type="InParanoid" id="D3BPV7"/>
<feature type="transmembrane region" description="Helical" evidence="11">
    <location>
        <begin position="355"/>
        <end position="376"/>
    </location>
</feature>
<dbReference type="EC" id="2.4.1.-" evidence="11"/>
<evidence type="ECO:0000313" key="13">
    <source>
        <dbReference type="EMBL" id="EFA76240.1"/>
    </source>
</evidence>
<dbReference type="STRING" id="670386.D3BPV7"/>
<dbReference type="GO" id="GO:0004376">
    <property type="term" value="F:GPI mannosyltransferase activity"/>
    <property type="evidence" value="ECO:0007669"/>
    <property type="project" value="InterPro"/>
</dbReference>
<reference evidence="13 14" key="1">
    <citation type="journal article" date="2011" name="Genome Res.">
        <title>Phylogeny-wide analysis of social amoeba genomes highlights ancient origins for complex intercellular communication.</title>
        <authorList>
            <person name="Heidel A.J."/>
            <person name="Lawal H.M."/>
            <person name="Felder M."/>
            <person name="Schilde C."/>
            <person name="Helps N.R."/>
            <person name="Tunggal B."/>
            <person name="Rivero F."/>
            <person name="John U."/>
            <person name="Schleicher M."/>
            <person name="Eichinger L."/>
            <person name="Platzer M."/>
            <person name="Noegel A.A."/>
            <person name="Schaap P."/>
            <person name="Gloeckner G."/>
        </authorList>
    </citation>
    <scope>NUCLEOTIDE SEQUENCE [LARGE SCALE GENOMIC DNA]</scope>
    <source>
        <strain evidence="14">ATCC 26659 / Pp 5 / PN500</strain>
    </source>
</reference>
<comment type="similarity">
    <text evidence="3 11">Belongs to the PIGV family.</text>
</comment>
<organism evidence="13 14">
    <name type="scientific">Heterostelium pallidum (strain ATCC 26659 / Pp 5 / PN500)</name>
    <name type="common">Cellular slime mold</name>
    <name type="synonym">Polysphondylium pallidum</name>
    <dbReference type="NCBI Taxonomy" id="670386"/>
    <lineage>
        <taxon>Eukaryota</taxon>
        <taxon>Amoebozoa</taxon>
        <taxon>Evosea</taxon>
        <taxon>Eumycetozoa</taxon>
        <taxon>Dictyostelia</taxon>
        <taxon>Acytosteliales</taxon>
        <taxon>Acytosteliaceae</taxon>
        <taxon>Heterostelium</taxon>
    </lineage>
</organism>
<evidence type="ECO:0000256" key="5">
    <source>
        <dbReference type="ARBA" id="ARBA00022676"/>
    </source>
</evidence>
<evidence type="ECO:0000256" key="10">
    <source>
        <dbReference type="ARBA" id="ARBA00023136"/>
    </source>
</evidence>
<feature type="transmembrane region" description="Helical" evidence="11">
    <location>
        <begin position="280"/>
        <end position="306"/>
    </location>
</feature>
<dbReference type="UniPathway" id="UPA00196"/>
<keyword evidence="5 11" id="KW-0328">Glycosyltransferase</keyword>
<dbReference type="GO" id="GO:0031501">
    <property type="term" value="C:mannosyltransferase complex"/>
    <property type="evidence" value="ECO:0007669"/>
    <property type="project" value="TreeGrafter"/>
</dbReference>
<feature type="transmembrane region" description="Helical" evidence="11">
    <location>
        <begin position="72"/>
        <end position="90"/>
    </location>
</feature>
<proteinExistence type="inferred from homology"/>
<dbReference type="FunCoup" id="D3BPV7">
    <property type="interactions" value="206"/>
</dbReference>
<name>D3BPV7_HETP5</name>
<dbReference type="PANTHER" id="PTHR12468:SF2">
    <property type="entry name" value="GPI MANNOSYLTRANSFERASE 2"/>
    <property type="match status" value="1"/>
</dbReference>
<dbReference type="GO" id="GO:0005789">
    <property type="term" value="C:endoplasmic reticulum membrane"/>
    <property type="evidence" value="ECO:0007669"/>
    <property type="project" value="UniProtKB-SubCell"/>
</dbReference>
<feature type="transmembrane region" description="Helical" evidence="11">
    <location>
        <begin position="215"/>
        <end position="237"/>
    </location>
</feature>
<feature type="region of interest" description="Disordered" evidence="12">
    <location>
        <begin position="35"/>
        <end position="58"/>
    </location>
</feature>
<keyword evidence="7 11" id="KW-0812">Transmembrane</keyword>
<dbReference type="GO" id="GO:0006506">
    <property type="term" value="P:GPI anchor biosynthetic process"/>
    <property type="evidence" value="ECO:0007669"/>
    <property type="project" value="UniProtKB-UniPathway"/>
</dbReference>
<evidence type="ECO:0000256" key="3">
    <source>
        <dbReference type="ARBA" id="ARBA00008698"/>
    </source>
</evidence>
<evidence type="ECO:0000313" key="14">
    <source>
        <dbReference type="Proteomes" id="UP000001396"/>
    </source>
</evidence>
<keyword evidence="14" id="KW-1185">Reference proteome</keyword>
<keyword evidence="6 11" id="KW-0808">Transferase</keyword>
<keyword evidence="4 11" id="KW-0337">GPI-anchor biosynthesis</keyword>